<feature type="region of interest" description="Disordered" evidence="1">
    <location>
        <begin position="1"/>
        <end position="35"/>
    </location>
</feature>
<dbReference type="Pfam" id="PF13424">
    <property type="entry name" value="TPR_12"/>
    <property type="match status" value="1"/>
</dbReference>
<dbReference type="AlphaFoldDB" id="A0A6A6T6N8"/>
<feature type="domain" description="NB-ARC" evidence="2">
    <location>
        <begin position="478"/>
        <end position="629"/>
    </location>
</feature>
<dbReference type="SUPFAM" id="SSF53474">
    <property type="entry name" value="alpha/beta-Hydrolases"/>
    <property type="match status" value="1"/>
</dbReference>
<dbReference type="EMBL" id="MU004349">
    <property type="protein sequence ID" value="KAF2655410.1"/>
    <property type="molecule type" value="Genomic_DNA"/>
</dbReference>
<dbReference type="SUPFAM" id="SSF48452">
    <property type="entry name" value="TPR-like"/>
    <property type="match status" value="2"/>
</dbReference>
<dbReference type="Proteomes" id="UP000799324">
    <property type="component" value="Unassembled WGS sequence"/>
</dbReference>
<dbReference type="PANTHER" id="PTHR35205">
    <property type="entry name" value="NB-ARC AND TPR DOMAIN PROTEIN"/>
    <property type="match status" value="1"/>
</dbReference>
<dbReference type="Pfam" id="PF13374">
    <property type="entry name" value="TPR_10"/>
    <property type="match status" value="1"/>
</dbReference>
<feature type="region of interest" description="Disordered" evidence="1">
    <location>
        <begin position="422"/>
        <end position="454"/>
    </location>
</feature>
<organism evidence="4 5">
    <name type="scientific">Lophiostoma macrostomum CBS 122681</name>
    <dbReference type="NCBI Taxonomy" id="1314788"/>
    <lineage>
        <taxon>Eukaryota</taxon>
        <taxon>Fungi</taxon>
        <taxon>Dikarya</taxon>
        <taxon>Ascomycota</taxon>
        <taxon>Pezizomycotina</taxon>
        <taxon>Dothideomycetes</taxon>
        <taxon>Pleosporomycetidae</taxon>
        <taxon>Pleosporales</taxon>
        <taxon>Lophiostomataceae</taxon>
        <taxon>Lophiostoma</taxon>
    </lineage>
</organism>
<evidence type="ECO:0000259" key="2">
    <source>
        <dbReference type="Pfam" id="PF00931"/>
    </source>
</evidence>
<dbReference type="Pfam" id="PF00931">
    <property type="entry name" value="NB-ARC"/>
    <property type="match status" value="1"/>
</dbReference>
<evidence type="ECO:0000259" key="3">
    <source>
        <dbReference type="Pfam" id="PF25000"/>
    </source>
</evidence>
<protein>
    <submittedName>
        <fullName evidence="4">Uncharacterized protein</fullName>
    </submittedName>
</protein>
<evidence type="ECO:0000256" key="1">
    <source>
        <dbReference type="SAM" id="MobiDB-lite"/>
    </source>
</evidence>
<accession>A0A6A6T6N8</accession>
<feature type="compositionally biased region" description="Low complexity" evidence="1">
    <location>
        <begin position="16"/>
        <end position="26"/>
    </location>
</feature>
<evidence type="ECO:0000313" key="4">
    <source>
        <dbReference type="EMBL" id="KAF2655410.1"/>
    </source>
</evidence>
<dbReference type="GO" id="GO:0043531">
    <property type="term" value="F:ADP binding"/>
    <property type="evidence" value="ECO:0007669"/>
    <property type="project" value="InterPro"/>
</dbReference>
<proteinExistence type="predicted"/>
<dbReference type="Gene3D" id="1.25.40.10">
    <property type="entry name" value="Tetratricopeptide repeat domain"/>
    <property type="match status" value="2"/>
</dbReference>
<evidence type="ECO:0000313" key="5">
    <source>
        <dbReference type="Proteomes" id="UP000799324"/>
    </source>
</evidence>
<dbReference type="InterPro" id="IPR029058">
    <property type="entry name" value="AB_hydrolase_fold"/>
</dbReference>
<dbReference type="InterPro" id="IPR002182">
    <property type="entry name" value="NB-ARC"/>
</dbReference>
<dbReference type="InterPro" id="IPR011990">
    <property type="entry name" value="TPR-like_helical_dom_sf"/>
</dbReference>
<gene>
    <name evidence="4" type="ORF">K491DRAFT_778721</name>
</gene>
<dbReference type="Pfam" id="PF25000">
    <property type="entry name" value="DUF7779"/>
    <property type="match status" value="1"/>
</dbReference>
<name>A0A6A6T6N8_9PLEO</name>
<dbReference type="InterPro" id="IPR027417">
    <property type="entry name" value="P-loop_NTPase"/>
</dbReference>
<dbReference type="InterPro" id="IPR056681">
    <property type="entry name" value="DUF7779"/>
</dbReference>
<dbReference type="Gene3D" id="3.40.50.300">
    <property type="entry name" value="P-loop containing nucleotide triphosphate hydrolases"/>
    <property type="match status" value="1"/>
</dbReference>
<dbReference type="SUPFAM" id="SSF52540">
    <property type="entry name" value="P-loop containing nucleoside triphosphate hydrolases"/>
    <property type="match status" value="1"/>
</dbReference>
<feature type="domain" description="DUF7779" evidence="3">
    <location>
        <begin position="711"/>
        <end position="804"/>
    </location>
</feature>
<reference evidence="4" key="1">
    <citation type="journal article" date="2020" name="Stud. Mycol.">
        <title>101 Dothideomycetes genomes: a test case for predicting lifestyles and emergence of pathogens.</title>
        <authorList>
            <person name="Haridas S."/>
            <person name="Albert R."/>
            <person name="Binder M."/>
            <person name="Bloem J."/>
            <person name="Labutti K."/>
            <person name="Salamov A."/>
            <person name="Andreopoulos B."/>
            <person name="Baker S."/>
            <person name="Barry K."/>
            <person name="Bills G."/>
            <person name="Bluhm B."/>
            <person name="Cannon C."/>
            <person name="Castanera R."/>
            <person name="Culley D."/>
            <person name="Daum C."/>
            <person name="Ezra D."/>
            <person name="Gonzalez J."/>
            <person name="Henrissat B."/>
            <person name="Kuo A."/>
            <person name="Liang C."/>
            <person name="Lipzen A."/>
            <person name="Lutzoni F."/>
            <person name="Magnuson J."/>
            <person name="Mondo S."/>
            <person name="Nolan M."/>
            <person name="Ohm R."/>
            <person name="Pangilinan J."/>
            <person name="Park H.-J."/>
            <person name="Ramirez L."/>
            <person name="Alfaro M."/>
            <person name="Sun H."/>
            <person name="Tritt A."/>
            <person name="Yoshinaga Y."/>
            <person name="Zwiers L.-H."/>
            <person name="Turgeon B."/>
            <person name="Goodwin S."/>
            <person name="Spatafora J."/>
            <person name="Crous P."/>
            <person name="Grigoriev I."/>
        </authorList>
    </citation>
    <scope>NUCLEOTIDE SEQUENCE</scope>
    <source>
        <strain evidence="4">CBS 122681</strain>
    </source>
</reference>
<dbReference type="PANTHER" id="PTHR35205:SF1">
    <property type="entry name" value="ZU5 DOMAIN-CONTAINING PROTEIN"/>
    <property type="match status" value="1"/>
</dbReference>
<dbReference type="OrthoDB" id="6161812at2759"/>
<keyword evidence="5" id="KW-1185">Reference proteome</keyword>
<sequence length="1181" mass="133056">MPPTGDAKITPDELKTTSVDTSDSTSPGNASSSYEAKTVWRVRQVPESWTSKKLQSALSVCLKTGIAEVTIQSLATDFGQQGDGSSRTATVTFGKAPAPLLASTNGVFKLSQFDDYHDSGPQVFIDKDFVGFTPLSPVDNDSKHAIQCVLIHGLGGHAIASFTDDTTGFMWPRDKLPQAYPALQVWTYGYSSSLLDEDSNSNVYEWAESFKLHLRIHRRLCAINRRHPFPLIYIAHSLGGLILKEAMISMSRASESSEDRANILSSYGCLFFGVPSQGMDTANILTMIENPSARYTLVQLDQQVGFRLRKRQHADFRSAFHFEDSQVVHFFERDKTATLKLNVTTNKWERKGEKVRLVTPESATFGGVGNDSDDNSISIGADHSNMVKFRMSDVTEISKVLDVIDRFLQAAPTVINKRFGHQSSSSPAYSAFGKSPLLLPPPETRDSSEATPELPNNLPCFSGDGFYGREAILSKISRHFNDHTVQNPAFGLYGDGGVGKTQIALKYVHEHSRQYETIIWIYADTSDKVSSACNLIARNLNIVDEMTSDADVCRERLQKWYREHAGWILVFDNVETIADILPYWPNVIGKKGHIIVTSRNPAAARTRPLTDRMEVECFSVTEGVELLISELGDISSHVDRTIAEEVVKRAGCLPLAINHMASYISEHHGSLMDRRFLDEFDKQENLVLDEHVATGTNWDYEKTLATCWTLSIDSLRDPAPELLDILALYDPDVIVCKLLEHFQDTEAEALCKALSDQQTQFQALSSLQRFSLVKRRAVRGGVLEAFQIHRLIQDAVRRRWDSDQRWQQAFDRAIYCLSKLYPRQVNGGSMVASYPDCALYNTHIVSILRHYSKNKSKIRANLGFAEVLAHCGWYFYERGQIAVAEEILTPAKSICDRETLGRMNKTLALVYNNLAGVYFSKELVQLCAETMKICIQHRKACLDRTNPEIQELAMAYSNYANNLSDLGHAKEANTYYRKALDIRENCPGCTPDLMEHTLYNFAFFLNTIGQVDEAFEYMERALVQHSAISHVSGLSLYTLYFYGNLLWDREKFERACEIHKNCLRERTKIEGTEHYMTGSSMYRVGELLCAMESQEEGISHLRQALENFRLNMENGDKGLLPRTCLRLGKILIDRGSSIGDERSVLEGEELWKEGISLAWSRKNKRITSIDEVNGLVDNTFW</sequence>